<dbReference type="EMBL" id="JAKUCV010004748">
    <property type="protein sequence ID" value="KAJ4834221.1"/>
    <property type="molecule type" value="Genomic_DNA"/>
</dbReference>
<dbReference type="GO" id="GO:0007346">
    <property type="term" value="P:regulation of mitotic cell cycle"/>
    <property type="evidence" value="ECO:0007669"/>
    <property type="project" value="InterPro"/>
</dbReference>
<reference evidence="2" key="2">
    <citation type="journal article" date="2023" name="Plants (Basel)">
        <title>Annotation of the Turnera subulata (Passifloraceae) Draft Genome Reveals the S-Locus Evolved after the Divergence of Turneroideae from Passifloroideae in a Stepwise Manner.</title>
        <authorList>
            <person name="Henning P.M."/>
            <person name="Roalson E.H."/>
            <person name="Mir W."/>
            <person name="McCubbin A.G."/>
            <person name="Shore J.S."/>
        </authorList>
    </citation>
    <scope>NUCLEOTIDE SEQUENCE</scope>
    <source>
        <strain evidence="2">F60SS</strain>
    </source>
</reference>
<dbReference type="PANTHER" id="PTHR35125">
    <property type="entry name" value="NEURON NAVIGATOR 1-LIKE-RELATED"/>
    <property type="match status" value="1"/>
</dbReference>
<dbReference type="InterPro" id="IPR039326">
    <property type="entry name" value="Patronus"/>
</dbReference>
<evidence type="ECO:0000313" key="2">
    <source>
        <dbReference type="EMBL" id="KAJ4834221.1"/>
    </source>
</evidence>
<dbReference type="Proteomes" id="UP001141552">
    <property type="component" value="Unassembled WGS sequence"/>
</dbReference>
<dbReference type="AlphaFoldDB" id="A0A9Q0FMN1"/>
<evidence type="ECO:0000313" key="3">
    <source>
        <dbReference type="Proteomes" id="UP001141552"/>
    </source>
</evidence>
<comment type="caution">
    <text evidence="2">The sequence shown here is derived from an EMBL/GenBank/DDBJ whole genome shotgun (WGS) entry which is preliminary data.</text>
</comment>
<accession>A0A9Q0FMN1</accession>
<protein>
    <submittedName>
        <fullName evidence="2">Uncharacterized protein</fullName>
    </submittedName>
</protein>
<sequence>MIIIPQSEGIKNSLIASEKINGKKYKKTERRSKKFNSIRKAGTTYDSLTKLINGITNWWQHGSKSESEYPKLLLPAKLIMSLKHQKGLVSEEENLLISKTRCNPSETALDASKKKSTTSAKGRTNGRKALGDITNSGKPLLTSAPKKNVNPLSVVPEDIGEERFIHNHADCIKAQTRSVDMDEFLEIVGLKNDFSKKFATPLASHVPHKVKVDTPLRHLELLETAEKMVGHQSQKRTQLREINSPYPWATPESPKHFMQWKDIDCVNFKLIGTPEFLKH</sequence>
<name>A0A9Q0FMN1_9ROSI</name>
<proteinExistence type="predicted"/>
<dbReference type="OrthoDB" id="1902316at2759"/>
<evidence type="ECO:0000256" key="1">
    <source>
        <dbReference type="SAM" id="MobiDB-lite"/>
    </source>
</evidence>
<gene>
    <name evidence="2" type="ORF">Tsubulata_018357</name>
</gene>
<feature type="region of interest" description="Disordered" evidence="1">
    <location>
        <begin position="106"/>
        <end position="145"/>
    </location>
</feature>
<keyword evidence="3" id="KW-1185">Reference proteome</keyword>
<organism evidence="2 3">
    <name type="scientific">Turnera subulata</name>
    <dbReference type="NCBI Taxonomy" id="218843"/>
    <lineage>
        <taxon>Eukaryota</taxon>
        <taxon>Viridiplantae</taxon>
        <taxon>Streptophyta</taxon>
        <taxon>Embryophyta</taxon>
        <taxon>Tracheophyta</taxon>
        <taxon>Spermatophyta</taxon>
        <taxon>Magnoliopsida</taxon>
        <taxon>eudicotyledons</taxon>
        <taxon>Gunneridae</taxon>
        <taxon>Pentapetalae</taxon>
        <taxon>rosids</taxon>
        <taxon>fabids</taxon>
        <taxon>Malpighiales</taxon>
        <taxon>Passifloraceae</taxon>
        <taxon>Turnera</taxon>
    </lineage>
</organism>
<dbReference type="PANTHER" id="PTHR35125:SF2">
    <property type="entry name" value="PROTEIN PATRONUS 2-LIKE"/>
    <property type="match status" value="1"/>
</dbReference>
<reference evidence="2" key="1">
    <citation type="submission" date="2022-02" db="EMBL/GenBank/DDBJ databases">
        <authorList>
            <person name="Henning P.M."/>
            <person name="McCubbin A.G."/>
            <person name="Shore J.S."/>
        </authorList>
    </citation>
    <scope>NUCLEOTIDE SEQUENCE</scope>
    <source>
        <strain evidence="2">F60SS</strain>
        <tissue evidence="2">Leaves</tissue>
    </source>
</reference>